<dbReference type="Gene3D" id="3.10.580.10">
    <property type="entry name" value="CBS-domain"/>
    <property type="match status" value="1"/>
</dbReference>
<dbReference type="InterPro" id="IPR046342">
    <property type="entry name" value="CBS_dom_sf"/>
</dbReference>
<protein>
    <recommendedName>
        <fullName evidence="3">CBS domain-containing protein</fullName>
    </recommendedName>
</protein>
<accession>A0A150NZM4</accession>
<gene>
    <name evidence="4" type="ORF">BE08_32040</name>
</gene>
<dbReference type="SMART" id="SM00116">
    <property type="entry name" value="CBS"/>
    <property type="match status" value="2"/>
</dbReference>
<dbReference type="EMBL" id="JELY01003584">
    <property type="protein sequence ID" value="KYF47760.1"/>
    <property type="molecule type" value="Genomic_DNA"/>
</dbReference>
<dbReference type="Pfam" id="PF00571">
    <property type="entry name" value="CBS"/>
    <property type="match status" value="2"/>
</dbReference>
<feature type="domain" description="CBS" evidence="3">
    <location>
        <begin position="73"/>
        <end position="129"/>
    </location>
</feature>
<dbReference type="Proteomes" id="UP000075420">
    <property type="component" value="Unassembled WGS sequence"/>
</dbReference>
<comment type="caution">
    <text evidence="4">The sequence shown here is derived from an EMBL/GenBank/DDBJ whole genome shotgun (WGS) entry which is preliminary data.</text>
</comment>
<evidence type="ECO:0000313" key="4">
    <source>
        <dbReference type="EMBL" id="KYF47760.1"/>
    </source>
</evidence>
<dbReference type="CDD" id="cd04622">
    <property type="entry name" value="CBS_pair_HRP1_like"/>
    <property type="match status" value="1"/>
</dbReference>
<evidence type="ECO:0000313" key="5">
    <source>
        <dbReference type="Proteomes" id="UP000075420"/>
    </source>
</evidence>
<feature type="domain" description="CBS" evidence="3">
    <location>
        <begin position="7"/>
        <end position="63"/>
    </location>
</feature>
<name>A0A150NZM4_SORCE</name>
<keyword evidence="1 2" id="KW-0129">CBS domain</keyword>
<evidence type="ECO:0000259" key="3">
    <source>
        <dbReference type="PROSITE" id="PS51371"/>
    </source>
</evidence>
<organism evidence="4 5">
    <name type="scientific">Sorangium cellulosum</name>
    <name type="common">Polyangium cellulosum</name>
    <dbReference type="NCBI Taxonomy" id="56"/>
    <lineage>
        <taxon>Bacteria</taxon>
        <taxon>Pseudomonadati</taxon>
        <taxon>Myxococcota</taxon>
        <taxon>Polyangia</taxon>
        <taxon>Polyangiales</taxon>
        <taxon>Polyangiaceae</taxon>
        <taxon>Sorangium</taxon>
    </lineage>
</organism>
<dbReference type="PANTHER" id="PTHR43080">
    <property type="entry name" value="CBS DOMAIN-CONTAINING PROTEIN CBSX3, MITOCHONDRIAL"/>
    <property type="match status" value="1"/>
</dbReference>
<proteinExistence type="predicted"/>
<dbReference type="InterPro" id="IPR000644">
    <property type="entry name" value="CBS_dom"/>
</dbReference>
<evidence type="ECO:0000256" key="1">
    <source>
        <dbReference type="ARBA" id="ARBA00023122"/>
    </source>
</evidence>
<dbReference type="PANTHER" id="PTHR43080:SF2">
    <property type="entry name" value="CBS DOMAIN-CONTAINING PROTEIN"/>
    <property type="match status" value="1"/>
</dbReference>
<dbReference type="InterPro" id="IPR051257">
    <property type="entry name" value="Diverse_CBS-Domain"/>
</dbReference>
<dbReference type="AlphaFoldDB" id="A0A150NZM4"/>
<dbReference type="PROSITE" id="PS51371">
    <property type="entry name" value="CBS"/>
    <property type="match status" value="2"/>
</dbReference>
<reference evidence="4 5" key="1">
    <citation type="submission" date="2014-02" db="EMBL/GenBank/DDBJ databases">
        <title>The small core and large imbalanced accessory genome model reveals a collaborative survival strategy of Sorangium cellulosum strains in nature.</title>
        <authorList>
            <person name="Han K."/>
            <person name="Peng R."/>
            <person name="Blom J."/>
            <person name="Li Y.-Z."/>
        </authorList>
    </citation>
    <scope>NUCLEOTIDE SEQUENCE [LARGE SCALE GENOMIC DNA]</scope>
    <source>
        <strain evidence="4 5">So0157-25</strain>
    </source>
</reference>
<evidence type="ECO:0000256" key="2">
    <source>
        <dbReference type="PROSITE-ProRule" id="PRU00703"/>
    </source>
</evidence>
<sequence length="142" mass="15288">MNCSELMKTDVACCKASEPVEKIAELMQARNIGFVPVCRDDGTVVGTLTDRDLAIRVLAEHRSASSTRAGDIMTREVVCCGPDEDLSVAERLMSDHKKSRIICVDGQKHPVGVISLSDIAARDGGARSSELLSSISEREARA</sequence>
<dbReference type="SUPFAM" id="SSF54631">
    <property type="entry name" value="CBS-domain pair"/>
    <property type="match status" value="1"/>
</dbReference>